<evidence type="ECO:0000256" key="2">
    <source>
        <dbReference type="ARBA" id="ARBA00023157"/>
    </source>
</evidence>
<name>R4UV25_COPFO</name>
<dbReference type="InterPro" id="IPR051622">
    <property type="entry name" value="R-tyr_protein_phosphatases"/>
</dbReference>
<dbReference type="EMBL" id="KC632272">
    <property type="protein sequence ID" value="AGM32086.1"/>
    <property type="molecule type" value="mRNA"/>
</dbReference>
<dbReference type="PANTHER" id="PTHR24051">
    <property type="entry name" value="SUSHI DOMAIN-CONTAINING PROTEIN 1"/>
    <property type="match status" value="1"/>
</dbReference>
<accession>R4UV25</accession>
<dbReference type="SUPFAM" id="SSF49265">
    <property type="entry name" value="Fibronectin type III"/>
    <property type="match status" value="1"/>
</dbReference>
<evidence type="ECO:0000313" key="3">
    <source>
        <dbReference type="EMBL" id="AGM32086.1"/>
    </source>
</evidence>
<dbReference type="AlphaFoldDB" id="R4UV25"/>
<sequence length="186" mass="20712">MNYLLEFSGLRPASTYAVSVSAKTMALGPAVSITTHTRPPIPSMDNAIEIPGNVTDLPNGSATIHIHPLTEYQDLIRGYLLLVLPESNKTQTPRTVFFDEWLTKEIENNVNGIYYFAAEFDQVDLEENSEVVIGSGHGLKVGKWGEMQDPKLENEMGYRFGLVLMLEYCGVHSVGYVDTDVLHVDY</sequence>
<dbReference type="PANTHER" id="PTHR24051:SF9">
    <property type="entry name" value="FIBRONECTIN TYPE-III DOMAIN-CONTAINING PROTEIN"/>
    <property type="match status" value="1"/>
</dbReference>
<dbReference type="InterPro" id="IPR036116">
    <property type="entry name" value="FN3_sf"/>
</dbReference>
<proteinExistence type="evidence at transcript level"/>
<organism evidence="3">
    <name type="scientific">Coptotermes formosanus</name>
    <name type="common">Formosan subterranean termite</name>
    <dbReference type="NCBI Taxonomy" id="36987"/>
    <lineage>
        <taxon>Eukaryota</taxon>
        <taxon>Metazoa</taxon>
        <taxon>Ecdysozoa</taxon>
        <taxon>Arthropoda</taxon>
        <taxon>Hexapoda</taxon>
        <taxon>Insecta</taxon>
        <taxon>Pterygota</taxon>
        <taxon>Neoptera</taxon>
        <taxon>Polyneoptera</taxon>
        <taxon>Dictyoptera</taxon>
        <taxon>Blattodea</taxon>
        <taxon>Blattoidea</taxon>
        <taxon>Termitoidae</taxon>
        <taxon>Rhinotermitidae</taxon>
        <taxon>Coptotermes</taxon>
    </lineage>
</organism>
<keyword evidence="2" id="KW-1015">Disulfide bond</keyword>
<evidence type="ECO:0000256" key="1">
    <source>
        <dbReference type="ARBA" id="ARBA00022737"/>
    </source>
</evidence>
<protein>
    <recommendedName>
        <fullName evidence="4">Fibronectin type-III domain-containing protein</fullName>
    </recommendedName>
</protein>
<evidence type="ECO:0008006" key="4">
    <source>
        <dbReference type="Google" id="ProtNLM"/>
    </source>
</evidence>
<keyword evidence="1" id="KW-0677">Repeat</keyword>
<reference evidence="3" key="1">
    <citation type="submission" date="2013-02" db="EMBL/GenBank/DDBJ databases">
        <title>Immune-Related transcriptome of Coptotermes formosanus Shiraki workers: the defense mechanism.</title>
        <authorList>
            <person name="Hussain A."/>
            <person name="Li Y.F."/>
            <person name="Wen S.Y."/>
        </authorList>
    </citation>
    <scope>NUCLEOTIDE SEQUENCE</scope>
</reference>